<dbReference type="Proteomes" id="UP001523216">
    <property type="component" value="Unassembled WGS sequence"/>
</dbReference>
<evidence type="ECO:0000313" key="9">
    <source>
        <dbReference type="EMBL" id="MCM4076628.1"/>
    </source>
</evidence>
<comment type="similarity">
    <text evidence="5">Belongs to the sigma-70 factor family. ECF subfamily.</text>
</comment>
<dbReference type="InterPro" id="IPR014284">
    <property type="entry name" value="RNA_pol_sigma-70_dom"/>
</dbReference>
<dbReference type="InterPro" id="IPR039425">
    <property type="entry name" value="RNA_pol_sigma-70-like"/>
</dbReference>
<dbReference type="Gene3D" id="1.10.10.10">
    <property type="entry name" value="Winged helix-like DNA-binding domain superfamily/Winged helix DNA-binding domain"/>
    <property type="match status" value="1"/>
</dbReference>
<feature type="region of interest" description="Disordered" evidence="6">
    <location>
        <begin position="322"/>
        <end position="347"/>
    </location>
</feature>
<dbReference type="InterPro" id="IPR036195">
    <property type="entry name" value="AbfB_ABD_sf"/>
</dbReference>
<proteinExistence type="inferred from homology"/>
<dbReference type="InterPro" id="IPR007934">
    <property type="entry name" value="AbfB_ABD"/>
</dbReference>
<evidence type="ECO:0000259" key="7">
    <source>
        <dbReference type="Pfam" id="PF04542"/>
    </source>
</evidence>
<dbReference type="RefSeq" id="WP_251796529.1">
    <property type="nucleotide sequence ID" value="NZ_JAMQOL010000003.1"/>
</dbReference>
<evidence type="ECO:0000256" key="3">
    <source>
        <dbReference type="ARBA" id="ARBA00023125"/>
    </source>
</evidence>
<comment type="caution">
    <text evidence="9">The sequence shown here is derived from an EMBL/GenBank/DDBJ whole genome shotgun (WGS) entry which is preliminary data.</text>
</comment>
<feature type="domain" description="RNA polymerase sigma-70 region 2" evidence="7">
    <location>
        <begin position="29"/>
        <end position="93"/>
    </location>
</feature>
<dbReference type="InterPro" id="IPR007627">
    <property type="entry name" value="RNA_pol_sigma70_r2"/>
</dbReference>
<evidence type="ECO:0000256" key="5">
    <source>
        <dbReference type="RuleBase" id="RU000716"/>
    </source>
</evidence>
<dbReference type="SUPFAM" id="SSF110221">
    <property type="entry name" value="AbfB domain"/>
    <property type="match status" value="1"/>
</dbReference>
<dbReference type="PANTHER" id="PTHR43133">
    <property type="entry name" value="RNA POLYMERASE ECF-TYPE SIGMA FACTO"/>
    <property type="match status" value="1"/>
</dbReference>
<name>A0ABT0XS86_9ACTN</name>
<dbReference type="CDD" id="cd23399">
    <property type="entry name" value="beta-trefoil_ABD_ABFB"/>
    <property type="match status" value="1"/>
</dbReference>
<evidence type="ECO:0000256" key="4">
    <source>
        <dbReference type="ARBA" id="ARBA00023163"/>
    </source>
</evidence>
<dbReference type="Pfam" id="PF04542">
    <property type="entry name" value="Sigma70_r2"/>
    <property type="match status" value="1"/>
</dbReference>
<dbReference type="SUPFAM" id="SSF88946">
    <property type="entry name" value="Sigma2 domain of RNA polymerase sigma factors"/>
    <property type="match status" value="1"/>
</dbReference>
<feature type="domain" description="Alpha-L-arabinofuranosidase B arabinose-binding" evidence="8">
    <location>
        <begin position="350"/>
        <end position="479"/>
    </location>
</feature>
<dbReference type="Gene3D" id="1.10.1740.10">
    <property type="match status" value="1"/>
</dbReference>
<dbReference type="PROSITE" id="PS01063">
    <property type="entry name" value="SIGMA70_ECF"/>
    <property type="match status" value="1"/>
</dbReference>
<evidence type="ECO:0000256" key="6">
    <source>
        <dbReference type="SAM" id="MobiDB-lite"/>
    </source>
</evidence>
<dbReference type="Gene3D" id="2.80.10.50">
    <property type="match status" value="1"/>
</dbReference>
<evidence type="ECO:0000256" key="2">
    <source>
        <dbReference type="ARBA" id="ARBA00023082"/>
    </source>
</evidence>
<reference evidence="9 10" key="1">
    <citation type="submission" date="2022-06" db="EMBL/GenBank/DDBJ databases">
        <title>Actinoplanes abujensis sp. nov., isolated from Nigerian arid soil.</title>
        <authorList>
            <person name="Ding P."/>
        </authorList>
    </citation>
    <scope>NUCLEOTIDE SEQUENCE [LARGE SCALE GENOMIC DNA]</scope>
    <source>
        <strain evidence="10">TRM88002</strain>
    </source>
</reference>
<accession>A0ABT0XS86</accession>
<dbReference type="InterPro" id="IPR036388">
    <property type="entry name" value="WH-like_DNA-bd_sf"/>
</dbReference>
<keyword evidence="2 5" id="KW-0731">Sigma factor</keyword>
<dbReference type="PANTHER" id="PTHR43133:SF51">
    <property type="entry name" value="RNA POLYMERASE SIGMA FACTOR"/>
    <property type="match status" value="1"/>
</dbReference>
<organism evidence="9 10">
    <name type="scientific">Paractinoplanes hotanensis</name>
    <dbReference type="NCBI Taxonomy" id="2906497"/>
    <lineage>
        <taxon>Bacteria</taxon>
        <taxon>Bacillati</taxon>
        <taxon>Actinomycetota</taxon>
        <taxon>Actinomycetes</taxon>
        <taxon>Micromonosporales</taxon>
        <taxon>Micromonosporaceae</taxon>
        <taxon>Paractinoplanes</taxon>
    </lineage>
</organism>
<sequence length="487" mass="51064">MAVPRPVRDDEVVLAARAGDREALNELSRRHLPLVYNLVRRVLHDDAQVDDVVQDVMVRALRQLGDLRSPGSFRSWLTAIAVHQVGTHVARENAVAGRAAPLEAADDREDAAAEVEGPAVLRAALSGQRRQVRLATAWLGAEERTVFSLWWLELAGELTRAEVADALDVSVAHAGVRIQRMREQLGTSRGIVAALEAVPGCEVLGAAVAGWDGTASPYWRKRLGRHVRSCPVCARATGELVPDDRLLLTLALLPVPIALTGAALVNAAAYGEAATAALAKTLTAASWAGRAAHAAAAHPLVAVVGAGVLAVGVTVPATGWATGTQPPPGAAVGSPQPRTSAGPLAPGSVSLESAAAPGRFVAVSGDEGVLEKVGPADAPADRQRATLQVVPGLADPLCVSLRSSGGRYLRHQNFRLRLSGDDGTVLFRRDATFCSQAGYVPGGISLESYNFRGFFVRRVGGQLGIDQFDGSAEFRADSSLFVRPGLI</sequence>
<evidence type="ECO:0000256" key="1">
    <source>
        <dbReference type="ARBA" id="ARBA00023015"/>
    </source>
</evidence>
<keyword evidence="10" id="KW-1185">Reference proteome</keyword>
<dbReference type="NCBIfam" id="TIGR02937">
    <property type="entry name" value="sigma70-ECF"/>
    <property type="match status" value="1"/>
</dbReference>
<evidence type="ECO:0000313" key="10">
    <source>
        <dbReference type="Proteomes" id="UP001523216"/>
    </source>
</evidence>
<dbReference type="InterPro" id="IPR000838">
    <property type="entry name" value="RNA_pol_sigma70_ECF_CS"/>
</dbReference>
<gene>
    <name evidence="9" type="ORF">LXN57_03500</name>
</gene>
<evidence type="ECO:0000259" key="8">
    <source>
        <dbReference type="Pfam" id="PF05270"/>
    </source>
</evidence>
<dbReference type="Pfam" id="PF05270">
    <property type="entry name" value="AbfB"/>
    <property type="match status" value="1"/>
</dbReference>
<protein>
    <recommendedName>
        <fullName evidence="5">RNA polymerase sigma factor</fullName>
    </recommendedName>
</protein>
<keyword evidence="1 5" id="KW-0805">Transcription regulation</keyword>
<keyword evidence="3 5" id="KW-0238">DNA-binding</keyword>
<dbReference type="InterPro" id="IPR013325">
    <property type="entry name" value="RNA_pol_sigma_r2"/>
</dbReference>
<dbReference type="EMBL" id="JAMQOL010000003">
    <property type="protein sequence ID" value="MCM4076628.1"/>
    <property type="molecule type" value="Genomic_DNA"/>
</dbReference>
<keyword evidence="4 5" id="KW-0804">Transcription</keyword>